<dbReference type="InterPro" id="IPR050142">
    <property type="entry name" value="MADS-box/MEF2_TF"/>
</dbReference>
<dbReference type="GO" id="GO:0046983">
    <property type="term" value="F:protein dimerization activity"/>
    <property type="evidence" value="ECO:0007669"/>
    <property type="project" value="InterPro"/>
</dbReference>
<proteinExistence type="predicted"/>
<accession>A0A8H5CGU8</accession>
<dbReference type="PANTHER" id="PTHR48019">
    <property type="entry name" value="SERUM RESPONSE FACTOR HOMOLOG"/>
    <property type="match status" value="1"/>
</dbReference>
<keyword evidence="3" id="KW-0238">DNA-binding</keyword>
<keyword evidence="2" id="KW-0805">Transcription regulation</keyword>
<dbReference type="AlphaFoldDB" id="A0A8H5CGU8"/>
<dbReference type="Proteomes" id="UP000518752">
    <property type="component" value="Unassembled WGS sequence"/>
</dbReference>
<feature type="region of interest" description="Disordered" evidence="6">
    <location>
        <begin position="279"/>
        <end position="421"/>
    </location>
</feature>
<dbReference type="InterPro" id="IPR036879">
    <property type="entry name" value="TF_MADSbox_sf"/>
</dbReference>
<evidence type="ECO:0000256" key="3">
    <source>
        <dbReference type="ARBA" id="ARBA00023125"/>
    </source>
</evidence>
<feature type="compositionally biased region" description="Basic and acidic residues" evidence="6">
    <location>
        <begin position="55"/>
        <end position="65"/>
    </location>
</feature>
<feature type="region of interest" description="Disordered" evidence="6">
    <location>
        <begin position="183"/>
        <end position="246"/>
    </location>
</feature>
<gene>
    <name evidence="8" type="ORF">D9757_014256</name>
</gene>
<dbReference type="EMBL" id="JAACJN010000498">
    <property type="protein sequence ID" value="KAF5341505.1"/>
    <property type="molecule type" value="Genomic_DNA"/>
</dbReference>
<keyword evidence="9" id="KW-1185">Reference proteome</keyword>
<evidence type="ECO:0000256" key="2">
    <source>
        <dbReference type="ARBA" id="ARBA00023015"/>
    </source>
</evidence>
<feature type="compositionally biased region" description="Polar residues" evidence="6">
    <location>
        <begin position="360"/>
        <end position="376"/>
    </location>
</feature>
<dbReference type="SUPFAM" id="SSF55455">
    <property type="entry name" value="SRF-like"/>
    <property type="match status" value="1"/>
</dbReference>
<dbReference type="InterPro" id="IPR002100">
    <property type="entry name" value="TF_MADSbox"/>
</dbReference>
<name>A0A8H5CGU8_9AGAR</name>
<feature type="compositionally biased region" description="Polar residues" evidence="6">
    <location>
        <begin position="288"/>
        <end position="343"/>
    </location>
</feature>
<comment type="caution">
    <text evidence="8">The sequence shown here is derived from an EMBL/GenBank/DDBJ whole genome shotgun (WGS) entry which is preliminary data.</text>
</comment>
<dbReference type="GO" id="GO:0045944">
    <property type="term" value="P:positive regulation of transcription by RNA polymerase II"/>
    <property type="evidence" value="ECO:0007669"/>
    <property type="project" value="UniProtKB-ARBA"/>
</dbReference>
<dbReference type="Gene3D" id="3.40.1810.10">
    <property type="entry name" value="Transcription factor, MADS-box"/>
    <property type="match status" value="1"/>
</dbReference>
<dbReference type="OrthoDB" id="1898716at2759"/>
<keyword evidence="4" id="KW-0804">Transcription</keyword>
<feature type="region of interest" description="Disordered" evidence="6">
    <location>
        <begin position="129"/>
        <end position="155"/>
    </location>
</feature>
<feature type="compositionally biased region" description="Polar residues" evidence="6">
    <location>
        <begin position="183"/>
        <end position="212"/>
    </location>
</feature>
<protein>
    <recommendedName>
        <fullName evidence="7">MADS-box domain-containing protein</fullName>
    </recommendedName>
</protein>
<dbReference type="GO" id="GO:0005634">
    <property type="term" value="C:nucleus"/>
    <property type="evidence" value="ECO:0007669"/>
    <property type="project" value="UniProtKB-SubCell"/>
</dbReference>
<feature type="compositionally biased region" description="Polar residues" evidence="6">
    <location>
        <begin position="388"/>
        <end position="406"/>
    </location>
</feature>
<dbReference type="GO" id="GO:0003677">
    <property type="term" value="F:DNA binding"/>
    <property type="evidence" value="ECO:0007669"/>
    <property type="project" value="UniProtKB-KW"/>
</dbReference>
<keyword evidence="5" id="KW-0539">Nucleus</keyword>
<feature type="domain" description="MADS-box" evidence="7">
    <location>
        <begin position="5"/>
        <end position="32"/>
    </location>
</feature>
<feature type="compositionally biased region" description="Acidic residues" evidence="6">
    <location>
        <begin position="83"/>
        <end position="94"/>
    </location>
</feature>
<dbReference type="SMART" id="SM00432">
    <property type="entry name" value="MADS"/>
    <property type="match status" value="1"/>
</dbReference>
<evidence type="ECO:0000256" key="4">
    <source>
        <dbReference type="ARBA" id="ARBA00023163"/>
    </source>
</evidence>
<evidence type="ECO:0000256" key="6">
    <source>
        <dbReference type="SAM" id="MobiDB-lite"/>
    </source>
</evidence>
<evidence type="ECO:0000313" key="8">
    <source>
        <dbReference type="EMBL" id="KAF5341505.1"/>
    </source>
</evidence>
<evidence type="ECO:0000256" key="5">
    <source>
        <dbReference type="ARBA" id="ARBA00023242"/>
    </source>
</evidence>
<feature type="region of interest" description="Disordered" evidence="6">
    <location>
        <begin position="55"/>
        <end position="103"/>
    </location>
</feature>
<comment type="subcellular location">
    <subcellularLocation>
        <location evidence="1">Nucleus</location>
    </subcellularLocation>
</comment>
<sequence length="421" mass="45339">MSAIRKYGLFKKAYELGVLCSVDVAVIIFEEKPGHHAKLYQYCSSDVHDIVQRHLRHDGEKESRGPADFSGLGVPGTKFENFGDVDEEEMEEEEDLRRGVKRRSDALIKPEEMPLNLGYSDAPPVPVPGMNSPAISSDRHHLHHPLSPNKRSKYSGGGAALWFSSTGANNVGLSVTVSLSNDRNQRDSYNISPTNQGYSRSHHGQSTYNNNYLGGPLLRRRSNQTREGSRNGNSGTPNYPPRSTAYDAALYPPIMRHSMSSGGNSTGSEDFKYLEGESRNRAPGTTAHLGNNISWSEGGSSGYSPNTPISSSTQNTTPANDSTWLDFLSNSPTHGSPSVSNVHGATGRRHSDSVPWERGASTSRSSIIGSPYTRSMASIGDGSRRSRLNSVSGESNPSVSGGNTIPSGLGISVKQENDVGG</sequence>
<evidence type="ECO:0000256" key="1">
    <source>
        <dbReference type="ARBA" id="ARBA00004123"/>
    </source>
</evidence>
<dbReference type="Pfam" id="PF00319">
    <property type="entry name" value="SRF-TF"/>
    <property type="match status" value="1"/>
</dbReference>
<organism evidence="8 9">
    <name type="scientific">Collybiopsis confluens</name>
    <dbReference type="NCBI Taxonomy" id="2823264"/>
    <lineage>
        <taxon>Eukaryota</taxon>
        <taxon>Fungi</taxon>
        <taxon>Dikarya</taxon>
        <taxon>Basidiomycota</taxon>
        <taxon>Agaricomycotina</taxon>
        <taxon>Agaricomycetes</taxon>
        <taxon>Agaricomycetidae</taxon>
        <taxon>Agaricales</taxon>
        <taxon>Marasmiineae</taxon>
        <taxon>Omphalotaceae</taxon>
        <taxon>Collybiopsis</taxon>
    </lineage>
</organism>
<dbReference type="PROSITE" id="PS50066">
    <property type="entry name" value="MADS_BOX_2"/>
    <property type="match status" value="1"/>
</dbReference>
<reference evidence="8 9" key="1">
    <citation type="journal article" date="2020" name="ISME J.">
        <title>Uncovering the hidden diversity of litter-decomposition mechanisms in mushroom-forming fungi.</title>
        <authorList>
            <person name="Floudas D."/>
            <person name="Bentzer J."/>
            <person name="Ahren D."/>
            <person name="Johansson T."/>
            <person name="Persson P."/>
            <person name="Tunlid A."/>
        </authorList>
    </citation>
    <scope>NUCLEOTIDE SEQUENCE [LARGE SCALE GENOMIC DNA]</scope>
    <source>
        <strain evidence="8 9">CBS 406.79</strain>
    </source>
</reference>
<evidence type="ECO:0000259" key="7">
    <source>
        <dbReference type="PROSITE" id="PS50066"/>
    </source>
</evidence>
<evidence type="ECO:0000313" key="9">
    <source>
        <dbReference type="Proteomes" id="UP000518752"/>
    </source>
</evidence>